<keyword evidence="3" id="KW-1185">Reference proteome</keyword>
<dbReference type="Pfam" id="PF05904">
    <property type="entry name" value="DUF863"/>
    <property type="match status" value="2"/>
</dbReference>
<reference evidence="2" key="2">
    <citation type="submission" date="2023-04" db="EMBL/GenBank/DDBJ databases">
        <authorList>
            <person name="Bruccoleri R.E."/>
            <person name="Oakeley E.J."/>
            <person name="Faust A.-M."/>
            <person name="Dessus-Babus S."/>
            <person name="Altorfer M."/>
            <person name="Burckhardt D."/>
            <person name="Oertli M."/>
            <person name="Naumann U."/>
            <person name="Petersen F."/>
            <person name="Wong J."/>
        </authorList>
    </citation>
    <scope>NUCLEOTIDE SEQUENCE</scope>
    <source>
        <strain evidence="2">GSM-AAB239-AS_SAM_17_03QT</strain>
        <tissue evidence="2">Leaf</tissue>
    </source>
</reference>
<feature type="compositionally biased region" description="Basic residues" evidence="1">
    <location>
        <begin position="931"/>
        <end position="941"/>
    </location>
</feature>
<dbReference type="PANTHER" id="PTHR33167:SF4">
    <property type="entry name" value="TRANSCRIPTION FACTOR, PUTATIVE (DUF863)-RELATED"/>
    <property type="match status" value="1"/>
</dbReference>
<feature type="compositionally biased region" description="Low complexity" evidence="1">
    <location>
        <begin position="942"/>
        <end position="951"/>
    </location>
</feature>
<dbReference type="PANTHER" id="PTHR33167">
    <property type="entry name" value="TRANSCRIPTION FACTOR, PUTATIVE (DUF863)-RELATED"/>
    <property type="match status" value="1"/>
</dbReference>
<comment type="caution">
    <text evidence="2">The sequence shown here is derived from an EMBL/GenBank/DDBJ whole genome shotgun (WGS) entry which is preliminary data.</text>
</comment>
<feature type="region of interest" description="Disordered" evidence="1">
    <location>
        <begin position="683"/>
        <end position="714"/>
    </location>
</feature>
<dbReference type="AlphaFoldDB" id="A0AAX6HQP1"/>
<dbReference type="InterPro" id="IPR008581">
    <property type="entry name" value="DUF863_pln"/>
</dbReference>
<feature type="compositionally biased region" description="Basic and acidic residues" evidence="1">
    <location>
        <begin position="842"/>
        <end position="866"/>
    </location>
</feature>
<feature type="compositionally biased region" description="Basic residues" evidence="1">
    <location>
        <begin position="874"/>
        <end position="886"/>
    </location>
</feature>
<accession>A0AAX6HQP1</accession>
<feature type="compositionally biased region" description="Basic and acidic residues" evidence="1">
    <location>
        <begin position="533"/>
        <end position="545"/>
    </location>
</feature>
<feature type="region of interest" description="Disordered" evidence="1">
    <location>
        <begin position="571"/>
        <end position="593"/>
    </location>
</feature>
<protein>
    <submittedName>
        <fullName evidence="2">Uncharacterized protein</fullName>
    </submittedName>
</protein>
<feature type="region of interest" description="Disordered" evidence="1">
    <location>
        <begin position="916"/>
        <end position="986"/>
    </location>
</feature>
<evidence type="ECO:0000256" key="1">
    <source>
        <dbReference type="SAM" id="MobiDB-lite"/>
    </source>
</evidence>
<proteinExistence type="predicted"/>
<dbReference type="EMBL" id="JANAVB010007200">
    <property type="protein sequence ID" value="KAJ6843320.1"/>
    <property type="molecule type" value="Genomic_DNA"/>
</dbReference>
<evidence type="ECO:0000313" key="2">
    <source>
        <dbReference type="EMBL" id="KAJ6843320.1"/>
    </source>
</evidence>
<feature type="region of interest" description="Disordered" evidence="1">
    <location>
        <begin position="842"/>
        <end position="889"/>
    </location>
</feature>
<reference evidence="2" key="1">
    <citation type="journal article" date="2023" name="GigaByte">
        <title>Genome assembly of the bearded iris, Iris pallida Lam.</title>
        <authorList>
            <person name="Bruccoleri R.E."/>
            <person name="Oakeley E.J."/>
            <person name="Faust A.M.E."/>
            <person name="Altorfer M."/>
            <person name="Dessus-Babus S."/>
            <person name="Burckhardt D."/>
            <person name="Oertli M."/>
            <person name="Naumann U."/>
            <person name="Petersen F."/>
            <person name="Wong J."/>
        </authorList>
    </citation>
    <scope>NUCLEOTIDE SEQUENCE</scope>
    <source>
        <strain evidence="2">GSM-AAB239-AS_SAM_17_03QT</strain>
    </source>
</reference>
<organism evidence="2 3">
    <name type="scientific">Iris pallida</name>
    <name type="common">Sweet iris</name>
    <dbReference type="NCBI Taxonomy" id="29817"/>
    <lineage>
        <taxon>Eukaryota</taxon>
        <taxon>Viridiplantae</taxon>
        <taxon>Streptophyta</taxon>
        <taxon>Embryophyta</taxon>
        <taxon>Tracheophyta</taxon>
        <taxon>Spermatophyta</taxon>
        <taxon>Magnoliopsida</taxon>
        <taxon>Liliopsida</taxon>
        <taxon>Asparagales</taxon>
        <taxon>Iridaceae</taxon>
        <taxon>Iridoideae</taxon>
        <taxon>Irideae</taxon>
        <taxon>Iris</taxon>
    </lineage>
</organism>
<evidence type="ECO:0000313" key="3">
    <source>
        <dbReference type="Proteomes" id="UP001140949"/>
    </source>
</evidence>
<gene>
    <name evidence="2" type="ORF">M6B38_297375</name>
</gene>
<dbReference type="Proteomes" id="UP001140949">
    <property type="component" value="Unassembled WGS sequence"/>
</dbReference>
<feature type="compositionally biased region" description="Polar residues" evidence="1">
    <location>
        <begin position="546"/>
        <end position="556"/>
    </location>
</feature>
<name>A0AAX6HQP1_IRIPA</name>
<feature type="region of interest" description="Disordered" evidence="1">
    <location>
        <begin position="532"/>
        <end position="556"/>
    </location>
</feature>
<sequence>MGTKVQLKSYLPEVCAMRDLNEDADSSWSQYHGDRASGRLHFGHAQQTGRSNRYLGSDRESMKQTMLAQNATFRNQVYELHRLYNRQKELMDELKKKGPYGYLQADTSLSNSYSSQIPSDGTNKMRHVPHLASTSTSYNKVPVTMNGDKVPPLNFLKESCTQSGLVLTGKGAAPEDGGIMDSTSNRHPRRTFDLQLPAEVYIDCEDAEKPEKEIVADSSSVNMFPLNSIRAAPKKDVKLALGTSESFNYRENSLKSDLCTQNGVAHGLADLNEPVKENLFERAAGSISYNLLGQRTTREENQGHQLLTRSNTSFPGVQSSFFRGRHTEEGTYPNLLHADKKEISQEWPFFNNEAGQTTSIRTLFGPGPSKENFSISSEATQLKFKKPREILSPNQNQKDMWYKNKQAHGIEISGGYPPCEQSAPLMPNSFSALPNRDYTSTVSPLLSSWTKPSNDYSGVLAGQSLPCFGGAVAQNESCTSHKWQRNGDLRSHPILGAQPSSHQNGFTNVSFQQHYNSASQLYLQPITFGKPNLDSRVDNDNESRRSQVTSKDVNSSQVDLNGIQICRTAQSKPVISDSKGKHDSSSGIPSWLRSKPNGISSHIELDFSNGYPKLKPSCSTVYPGPEEETPEMEKSRYLLNLQDLPSASQLQESGVAKTESSDGLSSKKIFGFTIIDVTKQNPALSAPHQQPPPVTSSSTKCSDKDQIPPGGPVTEISCTGFRSRINLNSDPDEEEAVVVPPLVPSSTVVSEINLEAEAPATSEAEEADAALAKEAAESILWMLSKERSRLENLPCHPQPHASSDTLNWFAELVSSNGNSVKGSSGDGLDLFEQMTLELEETKPEEFWCSRPGKGEGQKDDDDRKDIAATLLFPKPRRGQGRRRRQRRDFQTDILPGLASLSRLEVTEDIQTISGLMKASGQPWQSGSARRNTGRSRGRRPRSLAVAVAEIPASPPPPPPPPPPVSAEAQPSNRTEIEADGGNIVGWGRTTRRCRRQRCPPVTNIAAPVSLRHLL</sequence>
<feature type="compositionally biased region" description="Pro residues" evidence="1">
    <location>
        <begin position="952"/>
        <end position="964"/>
    </location>
</feature>